<evidence type="ECO:0000259" key="1">
    <source>
        <dbReference type="Pfam" id="PF22513"/>
    </source>
</evidence>
<dbReference type="SUPFAM" id="SSF47598">
    <property type="entry name" value="Ribbon-helix-helix"/>
    <property type="match status" value="1"/>
</dbReference>
<name>A0A238Z736_9ACTN</name>
<dbReference type="InterPro" id="IPR010985">
    <property type="entry name" value="Ribbon_hlx_hlx"/>
</dbReference>
<dbReference type="OrthoDB" id="7107936at2"/>
<dbReference type="AlphaFoldDB" id="A0A238Z736"/>
<evidence type="ECO:0000313" key="3">
    <source>
        <dbReference type="Proteomes" id="UP000198280"/>
    </source>
</evidence>
<gene>
    <name evidence="2" type="ORF">SAMN05216252_10115</name>
</gene>
<dbReference type="Proteomes" id="UP000198280">
    <property type="component" value="Unassembled WGS sequence"/>
</dbReference>
<feature type="domain" description="Antitoxin FitA-like ribbon-helix-helix" evidence="1">
    <location>
        <begin position="2"/>
        <end position="38"/>
    </location>
</feature>
<keyword evidence="3" id="KW-1185">Reference proteome</keyword>
<protein>
    <recommendedName>
        <fullName evidence="1">Antitoxin FitA-like ribbon-helix-helix domain-containing protein</fullName>
    </recommendedName>
</protein>
<sequence length="75" mass="8461">MANIQIKDVPDDVHRTLKHRAIEAHQSLNEYLRQRLIEQARTPTVDDILASARKSATADYSVADLLGHIDEGRRG</sequence>
<accession>A0A238Z736</accession>
<organism evidence="2 3">
    <name type="scientific">Actinacidiphila glaucinigra</name>
    <dbReference type="NCBI Taxonomy" id="235986"/>
    <lineage>
        <taxon>Bacteria</taxon>
        <taxon>Bacillati</taxon>
        <taxon>Actinomycetota</taxon>
        <taxon>Actinomycetes</taxon>
        <taxon>Kitasatosporales</taxon>
        <taxon>Streptomycetaceae</taxon>
        <taxon>Actinacidiphila</taxon>
    </lineage>
</organism>
<dbReference type="InterPro" id="IPR053853">
    <property type="entry name" value="FitA-like_RHH"/>
</dbReference>
<dbReference type="EMBL" id="FZOF01000001">
    <property type="protein sequence ID" value="SNR78634.1"/>
    <property type="molecule type" value="Genomic_DNA"/>
</dbReference>
<dbReference type="Pfam" id="PF22513">
    <property type="entry name" value="FitA-like_RHH"/>
    <property type="match status" value="1"/>
</dbReference>
<dbReference type="GO" id="GO:0006355">
    <property type="term" value="P:regulation of DNA-templated transcription"/>
    <property type="evidence" value="ECO:0007669"/>
    <property type="project" value="InterPro"/>
</dbReference>
<proteinExistence type="predicted"/>
<evidence type="ECO:0000313" key="2">
    <source>
        <dbReference type="EMBL" id="SNR78634.1"/>
    </source>
</evidence>
<reference evidence="2 3" key="1">
    <citation type="submission" date="2017-06" db="EMBL/GenBank/DDBJ databases">
        <authorList>
            <person name="Kim H.J."/>
            <person name="Triplett B.A."/>
        </authorList>
    </citation>
    <scope>NUCLEOTIDE SEQUENCE [LARGE SCALE GENOMIC DNA]</scope>
    <source>
        <strain evidence="2 3">CGMCC 4.1858</strain>
    </source>
</reference>
<dbReference type="RefSeq" id="WP_089221494.1">
    <property type="nucleotide sequence ID" value="NZ_FZOF01000001.1"/>
</dbReference>